<dbReference type="EMBL" id="OZ022408">
    <property type="protein sequence ID" value="CAK9439640.1"/>
    <property type="molecule type" value="Genomic_DNA"/>
</dbReference>
<protein>
    <submittedName>
        <fullName evidence="2">Uncharacterized protein</fullName>
    </submittedName>
</protein>
<accession>A0ABP0ZR13</accession>
<feature type="compositionally biased region" description="Basic and acidic residues" evidence="1">
    <location>
        <begin position="279"/>
        <end position="299"/>
    </location>
</feature>
<feature type="compositionally biased region" description="Acidic residues" evidence="1">
    <location>
        <begin position="462"/>
        <end position="477"/>
    </location>
</feature>
<dbReference type="RefSeq" id="XP_066830678.1">
    <property type="nucleotide sequence ID" value="XM_066973884.1"/>
</dbReference>
<feature type="compositionally biased region" description="Polar residues" evidence="1">
    <location>
        <begin position="300"/>
        <end position="316"/>
    </location>
</feature>
<feature type="compositionally biased region" description="Basic and acidic residues" evidence="1">
    <location>
        <begin position="452"/>
        <end position="461"/>
    </location>
</feature>
<feature type="compositionally biased region" description="Low complexity" evidence="1">
    <location>
        <begin position="364"/>
        <end position="383"/>
    </location>
</feature>
<name>A0ABP0ZR13_9ASCO</name>
<feature type="region of interest" description="Disordered" evidence="1">
    <location>
        <begin position="451"/>
        <end position="588"/>
    </location>
</feature>
<feature type="compositionally biased region" description="Low complexity" evidence="1">
    <location>
        <begin position="511"/>
        <end position="536"/>
    </location>
</feature>
<feature type="region of interest" description="Disordered" evidence="1">
    <location>
        <begin position="213"/>
        <end position="246"/>
    </location>
</feature>
<feature type="region of interest" description="Disordered" evidence="1">
    <location>
        <begin position="1"/>
        <end position="42"/>
    </location>
</feature>
<dbReference type="GeneID" id="92208936"/>
<feature type="compositionally biased region" description="Basic and acidic residues" evidence="1">
    <location>
        <begin position="478"/>
        <end position="496"/>
    </location>
</feature>
<feature type="region of interest" description="Disordered" evidence="1">
    <location>
        <begin position="279"/>
        <end position="316"/>
    </location>
</feature>
<feature type="compositionally biased region" description="Polar residues" evidence="1">
    <location>
        <begin position="537"/>
        <end position="561"/>
    </location>
</feature>
<keyword evidence="3" id="KW-1185">Reference proteome</keyword>
<feature type="compositionally biased region" description="Polar residues" evidence="1">
    <location>
        <begin position="18"/>
        <end position="35"/>
    </location>
</feature>
<organism evidence="2 3">
    <name type="scientific">Lodderomyces beijingensis</name>
    <dbReference type="NCBI Taxonomy" id="1775926"/>
    <lineage>
        <taxon>Eukaryota</taxon>
        <taxon>Fungi</taxon>
        <taxon>Dikarya</taxon>
        <taxon>Ascomycota</taxon>
        <taxon>Saccharomycotina</taxon>
        <taxon>Pichiomycetes</taxon>
        <taxon>Debaryomycetaceae</taxon>
        <taxon>Candida/Lodderomyces clade</taxon>
        <taxon>Lodderomyces</taxon>
    </lineage>
</organism>
<sequence length="635" mass="70487">MSPHMSSDSSSFNKGGHNESSGRAPSDCSSNSSSHKASRWKTRNYQPRFLQQHKQQHQQHQQQYQLGYQFSLSSPPNSKLIALPSVESFQLDSIINELRPHSDAVSEHLLKVAKHYKDDLRQSVKNKLSFEQKIQFLNINVCRTSQKTKSLVHRSRKSVAKLTSEDENLGVLLENSVLASRRTRALIDRLAASKHVQIDRDKYPHLSRLMAASAPPQAQETNDRHSLETSPPSASPSPLPMSPSNVPYEIEADKEALNPTFERGEENILAVEASVSLMENHDGSSSKENRESKTTKSDEISLQSPLAEQLDQSSSALEPQFQPAGVVILDGTTPEDEHESFEGFISTTVSKFREFKAQARNHQTSHSTAASTDTAPSVAATASSPNTAIRNPLALLYSSILKTHPIQQQEINSYPFLIKKAGPTWQSSSHHTHHKKLRINGDLLDTAYYQKQQDKKQKQIQDEENEGENEGEIEGEVDNGHDPDKKLAQEMKHPNELDGTWMTSPSPPSPSSRSPSLSSSSSSSDDSSLDELLPVSQQASKRLQSPTPKHQPSHHSLQPSRSILKHPKKPRRKSNHEHRAKVAHQLDSELENDPLLQVNKAFGSRSNSITTDYTAIGEIAEDGAADTVSKLKSFV</sequence>
<gene>
    <name evidence="2" type="ORF">LODBEIA_P37400</name>
</gene>
<dbReference type="Proteomes" id="UP001497383">
    <property type="component" value="Chromosome 4"/>
</dbReference>
<feature type="compositionally biased region" description="Basic residues" evidence="1">
    <location>
        <begin position="563"/>
        <end position="582"/>
    </location>
</feature>
<feature type="region of interest" description="Disordered" evidence="1">
    <location>
        <begin position="359"/>
        <end position="383"/>
    </location>
</feature>
<feature type="compositionally biased region" description="Low complexity" evidence="1">
    <location>
        <begin position="1"/>
        <end position="11"/>
    </location>
</feature>
<proteinExistence type="predicted"/>
<evidence type="ECO:0000313" key="3">
    <source>
        <dbReference type="Proteomes" id="UP001497383"/>
    </source>
</evidence>
<evidence type="ECO:0000256" key="1">
    <source>
        <dbReference type="SAM" id="MobiDB-lite"/>
    </source>
</evidence>
<evidence type="ECO:0000313" key="2">
    <source>
        <dbReference type="EMBL" id="CAK9439640.1"/>
    </source>
</evidence>
<reference evidence="2 3" key="1">
    <citation type="submission" date="2024-03" db="EMBL/GenBank/DDBJ databases">
        <authorList>
            <person name="Brejova B."/>
        </authorList>
    </citation>
    <scope>NUCLEOTIDE SEQUENCE [LARGE SCALE GENOMIC DNA]</scope>
    <source>
        <strain evidence="2 3">CBS 14171</strain>
    </source>
</reference>